<evidence type="ECO:0000313" key="2">
    <source>
        <dbReference type="EMBL" id="CAI2164312.1"/>
    </source>
</evidence>
<dbReference type="PANTHER" id="PTHR22684">
    <property type="entry name" value="NULP1-RELATED"/>
    <property type="match status" value="1"/>
</dbReference>
<reference evidence="2" key="1">
    <citation type="submission" date="2022-08" db="EMBL/GenBank/DDBJ databases">
        <authorList>
            <person name="Kallberg Y."/>
            <person name="Tangrot J."/>
            <person name="Rosling A."/>
        </authorList>
    </citation>
    <scope>NUCLEOTIDE SEQUENCE</scope>
    <source>
        <strain evidence="2">Wild A</strain>
    </source>
</reference>
<sequence>MSGRAFRKAINKEYELSAVQNKEYDSEEIEPTPPPPKRNLFDLLNEGVDDVESHVSDENQNLQNTSTPNPVPELDKKTRTGKRVEDMSNTELETLIREITKQDDDKSKGHQSSVVLNNPFLIIDTRLLDADGEMRRMFSSGVVDREIRSRNYARTIKRTLLAKPRQSWPPILKFGLRMELLKEEEGICYFKFVHSQQYQIVQLDFLQRIATHDPNAIFSLLHENPYHIDSLLQMSDIYKMSGDHTMAGELIERALYAFEKSFHVKFNITKGTSRMDYKHFENRAFFLGLLRQIQSSSRRGCWQTSFEFSKLLLSLDPLNDPLSVLYFIDYLGLKAQQHSYVLSLANEWTLHNLQNWPNFVYSAAIANFQLELRDENNSTHEMSTKMLEKAILYFPSVILLLSEKCDIQLENDVAESSLIQEVSNYLNLLINHYVEQVSSLWTQPEVIISSLNDEEFSQALLYGKNLRENSFNEQIPLNLSRYIVVSENSKFLAYLPEVTSGDINLHDPLPPPDGVSPYDAYSETSSTLANSDWENLLAVDLRQLLGNTNMQMIAERIHQIADSANLQAAAERLIDVLRGTSGYDIDENQQLPNENLELPMPGGFPRDNSSQTQDLDAGYLCCGKPELSVMLHGKIEEKDFEIRLRNKLKSHIIKPACWLRSYELESPLEITMRMLFISLVINVS</sequence>
<accession>A0A9W4WIJ0</accession>
<dbReference type="GO" id="GO:1990112">
    <property type="term" value="C:RQC complex"/>
    <property type="evidence" value="ECO:0007669"/>
    <property type="project" value="TreeGrafter"/>
</dbReference>
<organism evidence="2 3">
    <name type="scientific">Funneliformis geosporum</name>
    <dbReference type="NCBI Taxonomy" id="1117311"/>
    <lineage>
        <taxon>Eukaryota</taxon>
        <taxon>Fungi</taxon>
        <taxon>Fungi incertae sedis</taxon>
        <taxon>Mucoromycota</taxon>
        <taxon>Glomeromycotina</taxon>
        <taxon>Glomeromycetes</taxon>
        <taxon>Glomerales</taxon>
        <taxon>Glomeraceae</taxon>
        <taxon>Funneliformis</taxon>
    </lineage>
</organism>
<dbReference type="Proteomes" id="UP001153678">
    <property type="component" value="Unassembled WGS sequence"/>
</dbReference>
<dbReference type="OrthoDB" id="205993at2759"/>
<dbReference type="EMBL" id="CAMKVN010000147">
    <property type="protein sequence ID" value="CAI2164312.1"/>
    <property type="molecule type" value="Genomic_DNA"/>
</dbReference>
<keyword evidence="3" id="KW-1185">Reference proteome</keyword>
<dbReference type="GO" id="GO:1990116">
    <property type="term" value="P:ribosome-associated ubiquitin-dependent protein catabolic process"/>
    <property type="evidence" value="ECO:0007669"/>
    <property type="project" value="TreeGrafter"/>
</dbReference>
<dbReference type="AlphaFoldDB" id="A0A9W4WIJ0"/>
<proteinExistence type="predicted"/>
<gene>
    <name evidence="2" type="ORF">FWILDA_LOCUS1504</name>
</gene>
<dbReference type="Pfam" id="PF04910">
    <property type="entry name" value="Tcf25"/>
    <property type="match status" value="1"/>
</dbReference>
<feature type="compositionally biased region" description="Polar residues" evidence="1">
    <location>
        <begin position="58"/>
        <end position="68"/>
    </location>
</feature>
<evidence type="ECO:0000313" key="3">
    <source>
        <dbReference type="Proteomes" id="UP001153678"/>
    </source>
</evidence>
<feature type="region of interest" description="Disordered" evidence="1">
    <location>
        <begin position="1"/>
        <end position="84"/>
    </location>
</feature>
<feature type="compositionally biased region" description="Basic and acidic residues" evidence="1">
    <location>
        <begin position="73"/>
        <end position="84"/>
    </location>
</feature>
<dbReference type="PANTHER" id="PTHR22684:SF0">
    <property type="entry name" value="RIBOSOME QUALITY CONTROL COMPLEX SUBUNIT TCF25"/>
    <property type="match status" value="1"/>
</dbReference>
<dbReference type="GO" id="GO:0072344">
    <property type="term" value="P:rescue of stalled ribosome"/>
    <property type="evidence" value="ECO:0007669"/>
    <property type="project" value="TreeGrafter"/>
</dbReference>
<dbReference type="InterPro" id="IPR006994">
    <property type="entry name" value="TCF25/Rqc1"/>
</dbReference>
<protein>
    <submittedName>
        <fullName evidence="2">16085_t:CDS:1</fullName>
    </submittedName>
</protein>
<comment type="caution">
    <text evidence="2">The sequence shown here is derived from an EMBL/GenBank/DDBJ whole genome shotgun (WGS) entry which is preliminary data.</text>
</comment>
<name>A0A9W4WIJ0_9GLOM</name>
<evidence type="ECO:0000256" key="1">
    <source>
        <dbReference type="SAM" id="MobiDB-lite"/>
    </source>
</evidence>